<sequence length="41" mass="4915">MIKKQKVKQTQLQKNPYLYYVTNWGFVNPTTPETPSETKKR</sequence>
<dbReference type="Proteomes" id="UP000254893">
    <property type="component" value="Unassembled WGS sequence"/>
</dbReference>
<reference evidence="1 2" key="1">
    <citation type="submission" date="2018-06" db="EMBL/GenBank/DDBJ databases">
        <authorList>
            <consortium name="Pathogen Informatics"/>
            <person name="Doyle S."/>
        </authorList>
    </citation>
    <scope>NUCLEOTIDE SEQUENCE [LARGE SCALE GENOMIC DNA]</scope>
    <source>
        <strain evidence="1 2">NCTC11388</strain>
    </source>
</reference>
<protein>
    <submittedName>
        <fullName evidence="1">Uncharacterized protein</fullName>
    </submittedName>
</protein>
<organism evidence="1 2">
    <name type="scientific">Sphingobacterium spiritivorum</name>
    <name type="common">Flavobacterium spiritivorum</name>
    <dbReference type="NCBI Taxonomy" id="258"/>
    <lineage>
        <taxon>Bacteria</taxon>
        <taxon>Pseudomonadati</taxon>
        <taxon>Bacteroidota</taxon>
        <taxon>Sphingobacteriia</taxon>
        <taxon>Sphingobacteriales</taxon>
        <taxon>Sphingobacteriaceae</taxon>
        <taxon>Sphingobacterium</taxon>
    </lineage>
</organism>
<evidence type="ECO:0000313" key="1">
    <source>
        <dbReference type="EMBL" id="SUJ27844.1"/>
    </source>
</evidence>
<evidence type="ECO:0000313" key="2">
    <source>
        <dbReference type="Proteomes" id="UP000254893"/>
    </source>
</evidence>
<gene>
    <name evidence="1" type="ORF">NCTC11388_04227</name>
</gene>
<dbReference type="EMBL" id="UGYW01000002">
    <property type="protein sequence ID" value="SUJ27844.1"/>
    <property type="molecule type" value="Genomic_DNA"/>
</dbReference>
<proteinExistence type="predicted"/>
<name>A0A380CSI5_SPHSI</name>
<dbReference type="AlphaFoldDB" id="A0A380CSI5"/>
<accession>A0A380CSI5</accession>